<evidence type="ECO:0000313" key="2">
    <source>
        <dbReference type="EMBL" id="GGG94266.1"/>
    </source>
</evidence>
<protein>
    <recommendedName>
        <fullName evidence="1">DUF1543 domain-containing protein</fullName>
    </recommendedName>
</protein>
<evidence type="ECO:0000313" key="4">
    <source>
        <dbReference type="Proteomes" id="UP000532273"/>
    </source>
</evidence>
<evidence type="ECO:0000313" key="3">
    <source>
        <dbReference type="EMBL" id="MBB4108219.1"/>
    </source>
</evidence>
<name>A0A7W6P6S6_9SPHI</name>
<dbReference type="EMBL" id="JACIEF010000002">
    <property type="protein sequence ID" value="MBB4108219.1"/>
    <property type="molecule type" value="Genomic_DNA"/>
</dbReference>
<reference evidence="5" key="2">
    <citation type="journal article" date="2019" name="Int. J. Syst. Evol. Microbiol.">
        <title>The Global Catalogue of Microorganisms (GCM) 10K type strain sequencing project: providing services to taxonomists for standard genome sequencing and annotation.</title>
        <authorList>
            <consortium name="The Broad Institute Genomics Platform"/>
            <consortium name="The Broad Institute Genome Sequencing Center for Infectious Disease"/>
            <person name="Wu L."/>
            <person name="Ma J."/>
        </authorList>
    </citation>
    <scope>NUCLEOTIDE SEQUENCE [LARGE SCALE GENOMIC DNA]</scope>
    <source>
        <strain evidence="5">CGMCC 1.15287</strain>
    </source>
</reference>
<reference evidence="3 4" key="3">
    <citation type="submission" date="2020-08" db="EMBL/GenBank/DDBJ databases">
        <title>Genomic Encyclopedia of Type Strains, Phase IV (KMG-IV): sequencing the most valuable type-strain genomes for metagenomic binning, comparative biology and taxonomic classification.</title>
        <authorList>
            <person name="Goeker M."/>
        </authorList>
    </citation>
    <scope>NUCLEOTIDE SEQUENCE [LARGE SCALE GENOMIC DNA]</scope>
    <source>
        <strain evidence="3 4">DSM 100774</strain>
    </source>
</reference>
<reference evidence="2" key="1">
    <citation type="journal article" date="2014" name="Int. J. Syst. Evol. Microbiol.">
        <title>Complete genome of a new Firmicutes species belonging to the dominant human colonic microbiota ('Ruminococcus bicirculans') reveals two chromosomes and a selective capacity to utilize plant glucans.</title>
        <authorList>
            <consortium name="NISC Comparative Sequencing Program"/>
            <person name="Wegmann U."/>
            <person name="Louis P."/>
            <person name="Goesmann A."/>
            <person name="Henrissat B."/>
            <person name="Duncan S.H."/>
            <person name="Flint H.J."/>
        </authorList>
    </citation>
    <scope>NUCLEOTIDE SEQUENCE</scope>
    <source>
        <strain evidence="2">CGMCC 1.15287</strain>
    </source>
</reference>
<dbReference type="Gene3D" id="3.10.20.10">
    <property type="match status" value="2"/>
</dbReference>
<evidence type="ECO:0000313" key="5">
    <source>
        <dbReference type="Proteomes" id="UP000642938"/>
    </source>
</evidence>
<sequence length="196" mass="22601">MTNELMTSEPMNNLKLYMILLGSKAPKRNVEQHDYFFGIARTLKDLVPEIKAFWPGTGSSLHIDGWREVNKVDDYEITIKPRDEHSPLSLHKLFFINLGGYLSNKLYEQHHIVLSVHEERAKAIQDAKKTVFFKTNSVKGANSHIDEKYGIDVDDIYKIEDILSEASKQKYHIEIKPSSGLPEDEIHLGYFKLDKL</sequence>
<dbReference type="InterPro" id="IPR011440">
    <property type="entry name" value="DUF1543"/>
</dbReference>
<dbReference type="EMBL" id="BMHZ01000001">
    <property type="protein sequence ID" value="GGG94266.1"/>
    <property type="molecule type" value="Genomic_DNA"/>
</dbReference>
<keyword evidence="5" id="KW-1185">Reference proteome</keyword>
<gene>
    <name evidence="2" type="ORF">GCM10007422_04510</name>
    <name evidence="3" type="ORF">GGQ60_002200</name>
</gene>
<dbReference type="Pfam" id="PF07566">
    <property type="entry name" value="DUF1543"/>
    <property type="match status" value="1"/>
</dbReference>
<proteinExistence type="predicted"/>
<organism evidence="3 4">
    <name type="scientific">Pedobacter zeae</name>
    <dbReference type="NCBI Taxonomy" id="1737356"/>
    <lineage>
        <taxon>Bacteria</taxon>
        <taxon>Pseudomonadati</taxon>
        <taxon>Bacteroidota</taxon>
        <taxon>Sphingobacteriia</taxon>
        <taxon>Sphingobacteriales</taxon>
        <taxon>Sphingobacteriaceae</taxon>
        <taxon>Pedobacter</taxon>
    </lineage>
</organism>
<dbReference type="RefSeq" id="WP_260300593.1">
    <property type="nucleotide sequence ID" value="NZ_JACIEF010000002.1"/>
</dbReference>
<reference evidence="2" key="4">
    <citation type="submission" date="2024-05" db="EMBL/GenBank/DDBJ databases">
        <authorList>
            <person name="Sun Q."/>
            <person name="Zhou Y."/>
        </authorList>
    </citation>
    <scope>NUCLEOTIDE SEQUENCE</scope>
    <source>
        <strain evidence="2">CGMCC 1.15287</strain>
    </source>
</reference>
<dbReference type="Proteomes" id="UP000532273">
    <property type="component" value="Unassembled WGS sequence"/>
</dbReference>
<accession>A0A7W6P6S6</accession>
<feature type="domain" description="DUF1543" evidence="1">
    <location>
        <begin position="28"/>
        <end position="78"/>
    </location>
</feature>
<comment type="caution">
    <text evidence="3">The sequence shown here is derived from an EMBL/GenBank/DDBJ whole genome shotgun (WGS) entry which is preliminary data.</text>
</comment>
<dbReference type="Proteomes" id="UP000642938">
    <property type="component" value="Unassembled WGS sequence"/>
</dbReference>
<evidence type="ECO:0000259" key="1">
    <source>
        <dbReference type="Pfam" id="PF07566"/>
    </source>
</evidence>
<dbReference type="AlphaFoldDB" id="A0A7W6P6S6"/>